<dbReference type="Gene3D" id="3.40.50.2000">
    <property type="entry name" value="Glycogen Phosphorylase B"/>
    <property type="match status" value="2"/>
</dbReference>
<evidence type="ECO:0000256" key="2">
    <source>
        <dbReference type="ARBA" id="ARBA00022679"/>
    </source>
</evidence>
<accession>A0A1H4NKG4</accession>
<dbReference type="RefSeq" id="WP_060927287.1">
    <property type="nucleotide sequence ID" value="NZ_FNSQ01000005.1"/>
</dbReference>
<sequence>MRRLVLLTNEYPFAYGDTAFVEREIAALVEAFDEVHVFNCTAGESPSVPLPAGVTYRGNLYPSRRREILLAALSPRRVRIAARAWRSERRAGVGAAQFGAFAAACARGMRMAAGRRVRESFDDGADITLYSFWGLGGGLAVPWLVDRAQGAFVRVHRYDLYESPGYLPFRAHLYAAVDAVLAVSAHARDYIAERHPGANVVVSRLGTPDPGALPEPRGEGRPRLVVSCSHVIPVKRVERIFEAVEAAGQGTALRWVHFGGGAEFGALQDRVRSARIEAELRGQTPHDDVIDFYGREYVDAFINLSESEGVPVSIMEAMSFDIPIVATDVGGTSEIVTAEAGRLVDPNPRTEQVAASISEVLALRERFHSRDVWAELCDSERNSRATAGVLLGRPDPQKPSAAL</sequence>
<dbReference type="EMBL" id="FNSQ01000005">
    <property type="protein sequence ID" value="SEB95716.1"/>
    <property type="molecule type" value="Genomic_DNA"/>
</dbReference>
<keyword evidence="1" id="KW-0328">Glycosyltransferase</keyword>
<organism evidence="4 5">
    <name type="scientific">Microbacterium hydrocarbonoxydans</name>
    <dbReference type="NCBI Taxonomy" id="273678"/>
    <lineage>
        <taxon>Bacteria</taxon>
        <taxon>Bacillati</taxon>
        <taxon>Actinomycetota</taxon>
        <taxon>Actinomycetes</taxon>
        <taxon>Micrococcales</taxon>
        <taxon>Microbacteriaceae</taxon>
        <taxon>Microbacterium</taxon>
    </lineage>
</organism>
<keyword evidence="2 4" id="KW-0808">Transferase</keyword>
<dbReference type="OrthoDB" id="9814612at2"/>
<dbReference type="InterPro" id="IPR001296">
    <property type="entry name" value="Glyco_trans_1"/>
</dbReference>
<evidence type="ECO:0000313" key="5">
    <source>
        <dbReference type="Proteomes" id="UP000183750"/>
    </source>
</evidence>
<gene>
    <name evidence="4" type="ORF">SAMN04489807_2505</name>
</gene>
<protein>
    <submittedName>
        <fullName evidence="4">Glycosyl transferases group 1</fullName>
    </submittedName>
</protein>
<reference evidence="5" key="1">
    <citation type="submission" date="2016-10" db="EMBL/GenBank/DDBJ databases">
        <authorList>
            <person name="Varghese N."/>
            <person name="Submissions S."/>
        </authorList>
    </citation>
    <scope>NUCLEOTIDE SEQUENCE [LARGE SCALE GENOMIC DNA]</scope>
    <source>
        <strain evidence="5">DSM 16089</strain>
    </source>
</reference>
<dbReference type="Proteomes" id="UP000183750">
    <property type="component" value="Unassembled WGS sequence"/>
</dbReference>
<keyword evidence="5" id="KW-1185">Reference proteome</keyword>
<proteinExistence type="predicted"/>
<dbReference type="PANTHER" id="PTHR12526:SF629">
    <property type="entry name" value="TEICHURONIC ACID BIOSYNTHESIS GLYCOSYLTRANSFERASE TUAH-RELATED"/>
    <property type="match status" value="1"/>
</dbReference>
<dbReference type="PANTHER" id="PTHR12526">
    <property type="entry name" value="GLYCOSYLTRANSFERASE"/>
    <property type="match status" value="1"/>
</dbReference>
<dbReference type="AlphaFoldDB" id="A0A1H4NKG4"/>
<dbReference type="GO" id="GO:0016757">
    <property type="term" value="F:glycosyltransferase activity"/>
    <property type="evidence" value="ECO:0007669"/>
    <property type="project" value="UniProtKB-KW"/>
</dbReference>
<evidence type="ECO:0000259" key="3">
    <source>
        <dbReference type="Pfam" id="PF00534"/>
    </source>
</evidence>
<dbReference type="Pfam" id="PF00534">
    <property type="entry name" value="Glycos_transf_1"/>
    <property type="match status" value="1"/>
</dbReference>
<feature type="domain" description="Glycosyl transferase family 1" evidence="3">
    <location>
        <begin position="220"/>
        <end position="365"/>
    </location>
</feature>
<evidence type="ECO:0000313" key="4">
    <source>
        <dbReference type="EMBL" id="SEB95716.1"/>
    </source>
</evidence>
<evidence type="ECO:0000256" key="1">
    <source>
        <dbReference type="ARBA" id="ARBA00022676"/>
    </source>
</evidence>
<dbReference type="SUPFAM" id="SSF53756">
    <property type="entry name" value="UDP-Glycosyltransferase/glycogen phosphorylase"/>
    <property type="match status" value="1"/>
</dbReference>
<name>A0A1H4NKG4_9MICO</name>